<accession>A0A089YR83</accession>
<dbReference type="AlphaFoldDB" id="A0A089YR83"/>
<evidence type="ECO:0000313" key="3">
    <source>
        <dbReference type="Proteomes" id="UP000029482"/>
    </source>
</evidence>
<dbReference type="Pfam" id="PF04738">
    <property type="entry name" value="Lant_dehydr_N"/>
    <property type="match status" value="1"/>
</dbReference>
<name>A0A089YR83_STRGA</name>
<dbReference type="OrthoDB" id="3861212at2"/>
<evidence type="ECO:0000313" key="2">
    <source>
        <dbReference type="EMBL" id="AIR96175.1"/>
    </source>
</evidence>
<dbReference type="RefSeq" id="WP_052413539.1">
    <property type="nucleotide sequence ID" value="NZ_CP009438.1"/>
</dbReference>
<gene>
    <name evidence="2" type="ORF">SGLAU_00735</name>
</gene>
<dbReference type="HOGENOM" id="CLU_345697_0_0_11"/>
<feature type="domain" description="Lantibiotic dehydratase N-terminal" evidence="1">
    <location>
        <begin position="153"/>
        <end position="654"/>
    </location>
</feature>
<proteinExistence type="predicted"/>
<reference evidence="3" key="1">
    <citation type="journal article" date="2015" name="J. Biotechnol.">
        <title>Complete genome sequence of the actinobacterium Streptomyces glaucescens GLA.O (DSM 40922) consisting of a linear chromosome and one linear plasmid.</title>
        <authorList>
            <person name="Ortseifen V."/>
            <person name="Winkler A."/>
            <person name="Albersmeier A."/>
            <person name="Wendler S."/>
            <person name="Puhler A."/>
            <person name="Kalinowski J."/>
            <person name="Ruckert C."/>
        </authorList>
    </citation>
    <scope>NUCLEOTIDE SEQUENCE [LARGE SCALE GENOMIC DNA]</scope>
    <source>
        <strain evidence="3">DSM 40922 / GLA O</strain>
    </source>
</reference>
<dbReference type="Proteomes" id="UP000029482">
    <property type="component" value="Chromosome"/>
</dbReference>
<dbReference type="STRING" id="1907.SGLAU_00735"/>
<protein>
    <submittedName>
        <fullName evidence="2">Putative Lantibiotic dehydratase domain-containing protein</fullName>
    </submittedName>
</protein>
<sequence length="895" mass="96105">MPHTASADTPPGQGGYLVDSAPYALVRATVLACPAQPPATASFRAALARLTSLDVALRALREPLCDDLYASRSGHGEQYHRDVVLPLRRELHNGREPRPAVLDRLDDLPRRVPRLASWLALRERRRALVTELRDAAEPALAAERAALAALCREPAFARAVALTSGDLLRAVERAGRRADDRKARKEEPTVLRHALRAGTKTSPLSWFTAVGWGRPAPPSAGRPRVRSWGEQPLLDGPLHASVKVNRTLTTALAEALLADPRHGAGLPHRLTSTARVTGGRATYARARVAFAGGRYLVTDEDAAEVAFSGPLRLLAPYAAAPAPLDEMTELLAAALPGAPDAHRAAALAFLERLRQAGLLVPADPVPPQDPDPAGRLAAWLRTLPDVRGQGPEAAGRLADRLAELSRETSSFAAAPAPRRPALLARLADGWTRLLADAGRPVPADSAPLNVLSEDVVAPRPVPLDGFLDGADHEALAEVTALAELFDLAHVMRRAVRDRFVERYGAGGTCPHPWAFGAEVEEAWERAARVTAPGREDPAGFPTGVGALMALRAELTDAVRTAAAGTPDGTEVLLPADAVKGLGERLPHWTVERPLSYAYFLQRDPDGGLLCVNRVYGGWGRFTSRFLDALDPEAAEEVAAQLRRGLGPGARAAQLRPVGGFNANLHPLLLPDEIGPDRRWTSLAEADVELFHDQAGDQVRFRVTATGEPLDVLYPGFLAPLMLPRRIAALLSDHPHGVVDFRSLPPRHSVEVPGGEVVRAPRLRHRHVVLARRRWSLPAGVVGALHAELTAAPGIPVEPVAHWRALLGLPDQVFLHPAPTAPTGRVTEDFLAHLRRPKPQFVDLGNPLHLRCLAKWLSRHPGGAVLEEALPAPGGSAVPARAVELVTEAYRAGRPR</sequence>
<dbReference type="eggNOG" id="ENOG502ZA2Z">
    <property type="taxonomic scope" value="Bacteria"/>
</dbReference>
<evidence type="ECO:0000259" key="1">
    <source>
        <dbReference type="Pfam" id="PF04738"/>
    </source>
</evidence>
<dbReference type="KEGG" id="sgu:SGLAU_00735"/>
<dbReference type="EMBL" id="CP009438">
    <property type="protein sequence ID" value="AIR96175.1"/>
    <property type="molecule type" value="Genomic_DNA"/>
</dbReference>
<organism evidence="2 3">
    <name type="scientific">Streptomyces glaucescens</name>
    <dbReference type="NCBI Taxonomy" id="1907"/>
    <lineage>
        <taxon>Bacteria</taxon>
        <taxon>Bacillati</taxon>
        <taxon>Actinomycetota</taxon>
        <taxon>Actinomycetes</taxon>
        <taxon>Kitasatosporales</taxon>
        <taxon>Streptomycetaceae</taxon>
        <taxon>Streptomyces</taxon>
    </lineage>
</organism>
<keyword evidence="3" id="KW-1185">Reference proteome</keyword>
<dbReference type="InterPro" id="IPR006827">
    <property type="entry name" value="Lant_deHydtase_N"/>
</dbReference>